<feature type="transmembrane region" description="Helical" evidence="5">
    <location>
        <begin position="230"/>
        <end position="253"/>
    </location>
</feature>
<dbReference type="InterPro" id="IPR044878">
    <property type="entry name" value="UbiA_sf"/>
</dbReference>
<evidence type="ECO:0000256" key="1">
    <source>
        <dbReference type="ARBA" id="ARBA00004141"/>
    </source>
</evidence>
<dbReference type="GO" id="GO:0016757">
    <property type="term" value="F:glycosyltransferase activity"/>
    <property type="evidence" value="ECO:0007669"/>
    <property type="project" value="UniProtKB-KW"/>
</dbReference>
<dbReference type="EMBL" id="VSSQ01054400">
    <property type="protein sequence ID" value="MPN08357.1"/>
    <property type="molecule type" value="Genomic_DNA"/>
</dbReference>
<evidence type="ECO:0000256" key="5">
    <source>
        <dbReference type="SAM" id="Phobius"/>
    </source>
</evidence>
<feature type="transmembrane region" description="Helical" evidence="5">
    <location>
        <begin position="82"/>
        <end position="99"/>
    </location>
</feature>
<name>A0A645F2B0_9ZZZZ</name>
<keyword evidence="2 5" id="KW-0812">Transmembrane</keyword>
<feature type="transmembrane region" description="Helical" evidence="5">
    <location>
        <begin position="38"/>
        <end position="70"/>
    </location>
</feature>
<comment type="subcellular location">
    <subcellularLocation>
        <location evidence="1">Membrane</location>
        <topology evidence="1">Multi-pass membrane protein</topology>
    </subcellularLocation>
</comment>
<dbReference type="AlphaFoldDB" id="A0A645F2B0"/>
<organism evidence="6">
    <name type="scientific">bioreactor metagenome</name>
    <dbReference type="NCBI Taxonomy" id="1076179"/>
    <lineage>
        <taxon>unclassified sequences</taxon>
        <taxon>metagenomes</taxon>
        <taxon>ecological metagenomes</taxon>
    </lineage>
</organism>
<comment type="caution">
    <text evidence="6">The sequence shown here is derived from an EMBL/GenBank/DDBJ whole genome shotgun (WGS) entry which is preliminary data.</text>
</comment>
<feature type="transmembrane region" description="Helical" evidence="5">
    <location>
        <begin position="198"/>
        <end position="218"/>
    </location>
</feature>
<keyword evidence="6" id="KW-0808">Transferase</keyword>
<reference evidence="6" key="1">
    <citation type="submission" date="2019-08" db="EMBL/GenBank/DDBJ databases">
        <authorList>
            <person name="Kucharzyk K."/>
            <person name="Murdoch R.W."/>
            <person name="Higgins S."/>
            <person name="Loffler F."/>
        </authorList>
    </citation>
    <scope>NUCLEOTIDE SEQUENCE</scope>
</reference>
<dbReference type="CDD" id="cd13963">
    <property type="entry name" value="PT_UbiA_2"/>
    <property type="match status" value="1"/>
</dbReference>
<dbReference type="EC" id="2.4.2.45" evidence="6"/>
<evidence type="ECO:0000256" key="3">
    <source>
        <dbReference type="ARBA" id="ARBA00022989"/>
    </source>
</evidence>
<dbReference type="PANTHER" id="PTHR11048:SF5">
    <property type="entry name" value="DECAPRENYL-PHOSPHATE PHOSPHORIBOSYLTRANSFERASE"/>
    <property type="match status" value="1"/>
</dbReference>
<dbReference type="Gene3D" id="1.10.357.140">
    <property type="entry name" value="UbiA prenyltransferase"/>
    <property type="match status" value="1"/>
</dbReference>
<feature type="transmembrane region" description="Helical" evidence="5">
    <location>
        <begin position="150"/>
        <end position="169"/>
    </location>
</feature>
<dbReference type="InterPro" id="IPR000537">
    <property type="entry name" value="UbiA_prenyltransferase"/>
</dbReference>
<accession>A0A645F2B0</accession>
<sequence>MSSSSYLINDLLDLNKDRLHPVKKNRPLARGAITQSDAIFVSFLLMFIGLFISLFINTAFFVISLVFILLQYSYSFLIKKKAVADIIGIAFFFTIRAYAGEIATGYHLPVWIMLAVIFLSLFLASGKRRSELGSTGVTTRSALAGYGKNLLNFYTTMFAVCTLIAYSMFTFFAEKIGFEGVIHNFLLDYFPGALDRKWYMITIIPVIFGIMRYGQVIFEMQEGERPERVVATDIPLLLSVFLWGLLMIMIIYVI</sequence>
<dbReference type="Pfam" id="PF01040">
    <property type="entry name" value="UbiA"/>
    <property type="match status" value="1"/>
</dbReference>
<keyword evidence="3 5" id="KW-1133">Transmembrane helix</keyword>
<dbReference type="GO" id="GO:0005886">
    <property type="term" value="C:plasma membrane"/>
    <property type="evidence" value="ECO:0007669"/>
    <property type="project" value="TreeGrafter"/>
</dbReference>
<keyword evidence="4 5" id="KW-0472">Membrane</keyword>
<evidence type="ECO:0000313" key="6">
    <source>
        <dbReference type="EMBL" id="MPN08357.1"/>
    </source>
</evidence>
<evidence type="ECO:0000256" key="2">
    <source>
        <dbReference type="ARBA" id="ARBA00022692"/>
    </source>
</evidence>
<protein>
    <submittedName>
        <fullName evidence="6">Decaprenyl-phosphate phosphoribosyltransferase</fullName>
        <ecNumber evidence="6">2.4.2.45</ecNumber>
    </submittedName>
</protein>
<keyword evidence="6" id="KW-0328">Glycosyltransferase</keyword>
<dbReference type="GO" id="GO:0016765">
    <property type="term" value="F:transferase activity, transferring alkyl or aryl (other than methyl) groups"/>
    <property type="evidence" value="ECO:0007669"/>
    <property type="project" value="InterPro"/>
</dbReference>
<dbReference type="GO" id="GO:0009247">
    <property type="term" value="P:glycolipid biosynthetic process"/>
    <property type="evidence" value="ECO:0007669"/>
    <property type="project" value="TreeGrafter"/>
</dbReference>
<dbReference type="InterPro" id="IPR039653">
    <property type="entry name" value="Prenyltransferase"/>
</dbReference>
<dbReference type="PANTHER" id="PTHR11048">
    <property type="entry name" value="PRENYLTRANSFERASES"/>
    <property type="match status" value="1"/>
</dbReference>
<gene>
    <name evidence="6" type="ORF">SDC9_155639</name>
</gene>
<feature type="transmembrane region" description="Helical" evidence="5">
    <location>
        <begin position="105"/>
        <end position="124"/>
    </location>
</feature>
<evidence type="ECO:0000256" key="4">
    <source>
        <dbReference type="ARBA" id="ARBA00023136"/>
    </source>
</evidence>
<proteinExistence type="predicted"/>